<dbReference type="Proteomes" id="UP000242320">
    <property type="component" value="Unassembled WGS sequence"/>
</dbReference>
<proteinExistence type="predicted"/>
<comment type="caution">
    <text evidence="1">The sequence shown here is derived from an EMBL/GenBank/DDBJ whole genome shotgun (WGS) entry which is preliminary data.</text>
</comment>
<name>A0A1X2L9X5_9MYCO</name>
<dbReference type="AlphaFoldDB" id="A0A1X2L9X5"/>
<dbReference type="EMBL" id="NCXM01000005">
    <property type="protein sequence ID" value="OSC30747.1"/>
    <property type="molecule type" value="Genomic_DNA"/>
</dbReference>
<accession>A0A1X2L9X5</accession>
<gene>
    <name evidence="1" type="ORF">B8W69_06880</name>
</gene>
<evidence type="ECO:0000313" key="2">
    <source>
        <dbReference type="Proteomes" id="UP000242320"/>
    </source>
</evidence>
<organism evidence="1 2">
    <name type="scientific">Mycolicibacterium vulneris</name>
    <dbReference type="NCBI Taxonomy" id="547163"/>
    <lineage>
        <taxon>Bacteria</taxon>
        <taxon>Bacillati</taxon>
        <taxon>Actinomycetota</taxon>
        <taxon>Actinomycetes</taxon>
        <taxon>Mycobacteriales</taxon>
        <taxon>Mycobacteriaceae</taxon>
        <taxon>Mycolicibacterium</taxon>
    </lineage>
</organism>
<reference evidence="1 2" key="1">
    <citation type="submission" date="2017-04" db="EMBL/GenBank/DDBJ databases">
        <title>The new phylogeny of genus Mycobacterium.</title>
        <authorList>
            <person name="Tortoli E."/>
            <person name="Trovato A."/>
            <person name="Cirillo D.M."/>
        </authorList>
    </citation>
    <scope>NUCLEOTIDE SEQUENCE [LARGE SCALE GENOMIC DNA]</scope>
    <source>
        <strain evidence="1 2">DSM 45247</strain>
    </source>
</reference>
<sequence length="81" mass="8596">MQLQSTDYTRVTLLHAAPPEGWIDIKRFLKSAGKAGGTIVAPGAPAFGWLMTTGVGISKADAIQSEGSYRVARPVRTPVRA</sequence>
<keyword evidence="2" id="KW-1185">Reference proteome</keyword>
<protein>
    <submittedName>
        <fullName evidence="1">Uncharacterized protein</fullName>
    </submittedName>
</protein>
<dbReference type="RefSeq" id="WP_085289151.1">
    <property type="nucleotide sequence ID" value="NZ_NCXM01000005.1"/>
</dbReference>
<evidence type="ECO:0000313" key="1">
    <source>
        <dbReference type="EMBL" id="OSC30747.1"/>
    </source>
</evidence>